<proteinExistence type="predicted"/>
<dbReference type="Proteomes" id="UP001295444">
    <property type="component" value="Chromosome 08"/>
</dbReference>
<name>A0AAD1SWC0_PELCU</name>
<sequence length="120" mass="13939">MAWRAIIPVLELLQHGSKYLFLRIRELNSSDLLIHTISYMVFACRGSKPTCTDSLIRFLKVHFLGVLFMFVMHSGRLWDKHLVPENKCENHTLEKGGASMYAELPMSDFMEYTPFDKVNN</sequence>
<organism evidence="1 2">
    <name type="scientific">Pelobates cultripes</name>
    <name type="common">Western spadefoot toad</name>
    <dbReference type="NCBI Taxonomy" id="61616"/>
    <lineage>
        <taxon>Eukaryota</taxon>
        <taxon>Metazoa</taxon>
        <taxon>Chordata</taxon>
        <taxon>Craniata</taxon>
        <taxon>Vertebrata</taxon>
        <taxon>Euteleostomi</taxon>
        <taxon>Amphibia</taxon>
        <taxon>Batrachia</taxon>
        <taxon>Anura</taxon>
        <taxon>Pelobatoidea</taxon>
        <taxon>Pelobatidae</taxon>
        <taxon>Pelobates</taxon>
    </lineage>
</organism>
<dbReference type="AlphaFoldDB" id="A0AAD1SWC0"/>
<protein>
    <submittedName>
        <fullName evidence="1">Uncharacterized protein</fullName>
    </submittedName>
</protein>
<accession>A0AAD1SWC0</accession>
<keyword evidence="2" id="KW-1185">Reference proteome</keyword>
<evidence type="ECO:0000313" key="1">
    <source>
        <dbReference type="EMBL" id="CAH2311666.1"/>
    </source>
</evidence>
<gene>
    <name evidence="1" type="ORF">PECUL_23A030268</name>
</gene>
<evidence type="ECO:0000313" key="2">
    <source>
        <dbReference type="Proteomes" id="UP001295444"/>
    </source>
</evidence>
<reference evidence="1" key="1">
    <citation type="submission" date="2022-03" db="EMBL/GenBank/DDBJ databases">
        <authorList>
            <person name="Alioto T."/>
            <person name="Alioto T."/>
            <person name="Gomez Garrido J."/>
        </authorList>
    </citation>
    <scope>NUCLEOTIDE SEQUENCE</scope>
</reference>
<dbReference type="EMBL" id="OW240919">
    <property type="protein sequence ID" value="CAH2311666.1"/>
    <property type="molecule type" value="Genomic_DNA"/>
</dbReference>